<sequence>KIIKFYFKTTKNEGRTHNYIYSLKTTTTKKKTLPKCGKVYSESGFSLIIAFLFVISTCDIQTRYTHIVDAANFILWNNVFIRYIAFLEERLTNNTDLVYDTTVTAVINDKVGVNGCDLFLLSIDFEITLVVRIRCVEKIIWASCILFPQFNFHFFHRFSVTRKLSSDRYMLQATQKSCFGKCQKRCECEHLDHCCA</sequence>
<dbReference type="EMBL" id="JPKZ01000169">
    <property type="protein sequence ID" value="KHN88837.1"/>
    <property type="molecule type" value="Genomic_DNA"/>
</dbReference>
<dbReference type="Proteomes" id="UP000031036">
    <property type="component" value="Unassembled WGS sequence"/>
</dbReference>
<accession>A0A0B2W5M7</accession>
<feature type="non-terminal residue" evidence="1">
    <location>
        <position position="196"/>
    </location>
</feature>
<reference evidence="1 2" key="1">
    <citation type="submission" date="2014-11" db="EMBL/GenBank/DDBJ databases">
        <title>Genetic blueprint of the zoonotic pathogen Toxocara canis.</title>
        <authorList>
            <person name="Zhu X.-Q."/>
            <person name="Korhonen P.K."/>
            <person name="Cai H."/>
            <person name="Young N.D."/>
            <person name="Nejsum P."/>
            <person name="von Samson-Himmelstjerna G."/>
            <person name="Boag P.R."/>
            <person name="Tan P."/>
            <person name="Li Q."/>
            <person name="Min J."/>
            <person name="Yang Y."/>
            <person name="Wang X."/>
            <person name="Fang X."/>
            <person name="Hall R.S."/>
            <person name="Hofmann A."/>
            <person name="Sternberg P.W."/>
            <person name="Jex A.R."/>
            <person name="Gasser R.B."/>
        </authorList>
    </citation>
    <scope>NUCLEOTIDE SEQUENCE [LARGE SCALE GENOMIC DNA]</scope>
    <source>
        <strain evidence="1">PN_DK_2014</strain>
    </source>
</reference>
<comment type="caution">
    <text evidence="1">The sequence shown here is derived from an EMBL/GenBank/DDBJ whole genome shotgun (WGS) entry which is preliminary data.</text>
</comment>
<organism evidence="1 2">
    <name type="scientific">Toxocara canis</name>
    <name type="common">Canine roundworm</name>
    <dbReference type="NCBI Taxonomy" id="6265"/>
    <lineage>
        <taxon>Eukaryota</taxon>
        <taxon>Metazoa</taxon>
        <taxon>Ecdysozoa</taxon>
        <taxon>Nematoda</taxon>
        <taxon>Chromadorea</taxon>
        <taxon>Rhabditida</taxon>
        <taxon>Spirurina</taxon>
        <taxon>Ascaridomorpha</taxon>
        <taxon>Ascaridoidea</taxon>
        <taxon>Toxocaridae</taxon>
        <taxon>Toxocara</taxon>
    </lineage>
</organism>
<evidence type="ECO:0000313" key="1">
    <source>
        <dbReference type="EMBL" id="KHN88837.1"/>
    </source>
</evidence>
<dbReference type="AlphaFoldDB" id="A0A0B2W5M7"/>
<protein>
    <submittedName>
        <fullName evidence="1">Uncharacterized protein</fullName>
    </submittedName>
</protein>
<name>A0A0B2W5M7_TOXCA</name>
<gene>
    <name evidence="1" type="ORF">Tcan_01458</name>
</gene>
<feature type="non-terminal residue" evidence="1">
    <location>
        <position position="1"/>
    </location>
</feature>
<keyword evidence="2" id="KW-1185">Reference proteome</keyword>
<evidence type="ECO:0000313" key="2">
    <source>
        <dbReference type="Proteomes" id="UP000031036"/>
    </source>
</evidence>
<proteinExistence type="predicted"/>